<dbReference type="EMBL" id="JAXIVS010000001">
    <property type="protein sequence ID" value="MDY7224859.1"/>
    <property type="molecule type" value="Genomic_DNA"/>
</dbReference>
<keyword evidence="1" id="KW-0812">Transmembrane</keyword>
<evidence type="ECO:0000313" key="2">
    <source>
        <dbReference type="EMBL" id="MDY7224859.1"/>
    </source>
</evidence>
<name>A0ABU5GVG6_9BACT</name>
<evidence type="ECO:0000256" key="1">
    <source>
        <dbReference type="SAM" id="Phobius"/>
    </source>
</evidence>
<keyword evidence="1" id="KW-1133">Transmembrane helix</keyword>
<dbReference type="RefSeq" id="WP_321543586.1">
    <property type="nucleotide sequence ID" value="NZ_JAXIVS010000001.1"/>
</dbReference>
<sequence>MDIPNWVEAIFRGPWLCIAIAAGVTLFILFSDGGGKAQRSEKEAQALKNVPQSAVKQARKLVQENTPLLAVKLLNEVAGISNVDAHAYVQTFQAIQEGHLSFGEALTVELACDVKAHMDKSEREQAVKLLVSRAGAPQEEAVRLVEMLGASSRSNRARVAGKPLPEAASAEDLKKVDALAAEGKAIEAIKLYRQLTGASLKEAKDYVDSRSAR</sequence>
<evidence type="ECO:0008006" key="4">
    <source>
        <dbReference type="Google" id="ProtNLM"/>
    </source>
</evidence>
<keyword evidence="3" id="KW-1185">Reference proteome</keyword>
<organism evidence="2 3">
    <name type="scientific">Hyalangium rubrum</name>
    <dbReference type="NCBI Taxonomy" id="3103134"/>
    <lineage>
        <taxon>Bacteria</taxon>
        <taxon>Pseudomonadati</taxon>
        <taxon>Myxococcota</taxon>
        <taxon>Myxococcia</taxon>
        <taxon>Myxococcales</taxon>
        <taxon>Cystobacterineae</taxon>
        <taxon>Archangiaceae</taxon>
        <taxon>Hyalangium</taxon>
    </lineage>
</organism>
<dbReference type="Gene3D" id="3.30.1390.10">
    <property type="match status" value="1"/>
</dbReference>
<feature type="transmembrane region" description="Helical" evidence="1">
    <location>
        <begin position="12"/>
        <end position="30"/>
    </location>
</feature>
<protein>
    <recommendedName>
        <fullName evidence="4">50S ribosomal protein L7/L12</fullName>
    </recommendedName>
</protein>
<dbReference type="Proteomes" id="UP001291309">
    <property type="component" value="Unassembled WGS sequence"/>
</dbReference>
<evidence type="ECO:0000313" key="3">
    <source>
        <dbReference type="Proteomes" id="UP001291309"/>
    </source>
</evidence>
<accession>A0ABU5GVG6</accession>
<reference evidence="2 3" key="1">
    <citation type="submission" date="2023-12" db="EMBL/GenBank/DDBJ databases">
        <title>the genome sequence of Hyalangium sp. s54d21.</title>
        <authorList>
            <person name="Zhang X."/>
        </authorList>
    </citation>
    <scope>NUCLEOTIDE SEQUENCE [LARGE SCALE GENOMIC DNA]</scope>
    <source>
        <strain evidence="3">s54d21</strain>
    </source>
</reference>
<dbReference type="InterPro" id="IPR014719">
    <property type="entry name" value="Ribosomal_bL12_C/ClpS-like"/>
</dbReference>
<keyword evidence="1" id="KW-0472">Membrane</keyword>
<comment type="caution">
    <text evidence="2">The sequence shown here is derived from an EMBL/GenBank/DDBJ whole genome shotgun (WGS) entry which is preliminary data.</text>
</comment>
<proteinExistence type="predicted"/>
<gene>
    <name evidence="2" type="ORF">SYV04_00635</name>
</gene>